<sequence length="172" mass="19595">MKFEGDITNDSFKPIGFRESHLFFNSVPLTEDTLRIGAWGIDVGKDWCVRNRILRPDEGSHFYLAGMAKIEFHQVSKVSVSTVLYHSLEQNNDFVRTSDGSKVSLAKEWAIPGKTAHSPYVYRLTGILDWPHGYCELDIHAEGPVRISFDPGRLVNVSHFFESPQNYAYPFI</sequence>
<organism evidence="1 2">
    <name type="scientific">Paenibacillus tyrfis</name>
    <dbReference type="NCBI Taxonomy" id="1501230"/>
    <lineage>
        <taxon>Bacteria</taxon>
        <taxon>Bacillati</taxon>
        <taxon>Bacillota</taxon>
        <taxon>Bacilli</taxon>
        <taxon>Bacillales</taxon>
        <taxon>Paenibacillaceae</taxon>
        <taxon>Paenibacillus</taxon>
    </lineage>
</organism>
<proteinExistence type="predicted"/>
<name>A0A081NZF1_9BACL</name>
<protein>
    <submittedName>
        <fullName evidence="1">Uncharacterized protein</fullName>
    </submittedName>
</protein>
<dbReference type="eggNOG" id="ENOG50344J6">
    <property type="taxonomic scope" value="Bacteria"/>
</dbReference>
<dbReference type="OrthoDB" id="2637514at2"/>
<evidence type="ECO:0000313" key="1">
    <source>
        <dbReference type="EMBL" id="KEQ23824.1"/>
    </source>
</evidence>
<comment type="caution">
    <text evidence="1">The sequence shown here is derived from an EMBL/GenBank/DDBJ whole genome shotgun (WGS) entry which is preliminary data.</text>
</comment>
<dbReference type="AlphaFoldDB" id="A0A081NZF1"/>
<reference evidence="1 2" key="1">
    <citation type="submission" date="2014-06" db="EMBL/GenBank/DDBJ databases">
        <title>Draft genome sequence of Paenibacillus sp. MSt1.</title>
        <authorList>
            <person name="Aw Y.K."/>
            <person name="Ong K.S."/>
            <person name="Gan H.M."/>
            <person name="Lee S.M."/>
        </authorList>
    </citation>
    <scope>NUCLEOTIDE SEQUENCE [LARGE SCALE GENOMIC DNA]</scope>
    <source>
        <strain evidence="1 2">MSt1</strain>
    </source>
</reference>
<dbReference type="RefSeq" id="WP_036687330.1">
    <property type="nucleotide sequence ID" value="NZ_JNVM01000019.1"/>
</dbReference>
<dbReference type="Proteomes" id="UP000028123">
    <property type="component" value="Unassembled WGS sequence"/>
</dbReference>
<evidence type="ECO:0000313" key="2">
    <source>
        <dbReference type="Proteomes" id="UP000028123"/>
    </source>
</evidence>
<dbReference type="EMBL" id="JNVM01000019">
    <property type="protein sequence ID" value="KEQ23824.1"/>
    <property type="molecule type" value="Genomic_DNA"/>
</dbReference>
<gene>
    <name evidence="1" type="ORF">ET33_12380</name>
</gene>
<accession>A0A081NZF1</accession>
<keyword evidence="2" id="KW-1185">Reference proteome</keyword>